<evidence type="ECO:0000313" key="2">
    <source>
        <dbReference type="Proteomes" id="UP001328107"/>
    </source>
</evidence>
<accession>A0AAN5CDH2</accession>
<dbReference type="EMBL" id="BTRK01000002">
    <property type="protein sequence ID" value="GMR38674.1"/>
    <property type="molecule type" value="Genomic_DNA"/>
</dbReference>
<name>A0AAN5CDH2_9BILA</name>
<protein>
    <submittedName>
        <fullName evidence="1">Uncharacterized protein</fullName>
    </submittedName>
</protein>
<dbReference type="Proteomes" id="UP001328107">
    <property type="component" value="Unassembled WGS sequence"/>
</dbReference>
<sequence>FDVIRNEKIRPGKRLSDKVSVAAVFLGDLLQYAEEFISSGNSDVFQQLLLVCKDHSQQHEEEPTRLDIVVLELIGDRVD</sequence>
<organism evidence="1 2">
    <name type="scientific">Pristionchus mayeri</name>
    <dbReference type="NCBI Taxonomy" id="1317129"/>
    <lineage>
        <taxon>Eukaryota</taxon>
        <taxon>Metazoa</taxon>
        <taxon>Ecdysozoa</taxon>
        <taxon>Nematoda</taxon>
        <taxon>Chromadorea</taxon>
        <taxon>Rhabditida</taxon>
        <taxon>Rhabditina</taxon>
        <taxon>Diplogasteromorpha</taxon>
        <taxon>Diplogasteroidea</taxon>
        <taxon>Neodiplogasteridae</taxon>
        <taxon>Pristionchus</taxon>
    </lineage>
</organism>
<evidence type="ECO:0000313" key="1">
    <source>
        <dbReference type="EMBL" id="GMR38674.1"/>
    </source>
</evidence>
<dbReference type="AlphaFoldDB" id="A0AAN5CDH2"/>
<comment type="caution">
    <text evidence="1">The sequence shown here is derived from an EMBL/GenBank/DDBJ whole genome shotgun (WGS) entry which is preliminary data.</text>
</comment>
<keyword evidence="2" id="KW-1185">Reference proteome</keyword>
<feature type="non-terminal residue" evidence="1">
    <location>
        <position position="1"/>
    </location>
</feature>
<gene>
    <name evidence="1" type="ORF">PMAYCL1PPCAC_08869</name>
</gene>
<proteinExistence type="predicted"/>
<feature type="non-terminal residue" evidence="1">
    <location>
        <position position="79"/>
    </location>
</feature>
<reference evidence="2" key="1">
    <citation type="submission" date="2022-10" db="EMBL/GenBank/DDBJ databases">
        <title>Genome assembly of Pristionchus species.</title>
        <authorList>
            <person name="Yoshida K."/>
            <person name="Sommer R.J."/>
        </authorList>
    </citation>
    <scope>NUCLEOTIDE SEQUENCE [LARGE SCALE GENOMIC DNA]</scope>
    <source>
        <strain evidence="2">RS5460</strain>
    </source>
</reference>